<evidence type="ECO:0000256" key="1">
    <source>
        <dbReference type="SAM" id="MobiDB-lite"/>
    </source>
</evidence>
<dbReference type="PANTHER" id="PTHR33107:SF5">
    <property type="entry name" value="KUNITZ TRYPSIN INHIBITOR 5"/>
    <property type="match status" value="1"/>
</dbReference>
<dbReference type="AlphaFoldDB" id="A0A8X8BY93"/>
<dbReference type="InterPro" id="IPR011065">
    <property type="entry name" value="Kunitz_inhibitor_STI-like_sf"/>
</dbReference>
<accession>A0A8X8BY93</accession>
<dbReference type="InterPro" id="IPR002160">
    <property type="entry name" value="Prot_inh_Kunz-lg"/>
</dbReference>
<dbReference type="OrthoDB" id="835362at2759"/>
<dbReference type="Gene3D" id="2.80.10.50">
    <property type="match status" value="1"/>
</dbReference>
<protein>
    <recommendedName>
        <fullName evidence="4">Kunitz trypsin inhibitor</fullName>
    </recommendedName>
</protein>
<comment type="caution">
    <text evidence="2">The sequence shown here is derived from an EMBL/GenBank/DDBJ whole genome shotgun (WGS) entry which is preliminary data.</text>
</comment>
<evidence type="ECO:0008006" key="4">
    <source>
        <dbReference type="Google" id="ProtNLM"/>
    </source>
</evidence>
<reference evidence="2" key="1">
    <citation type="journal article" date="2020" name="bioRxiv">
        <title>Hybrid origin of Populus tomentosa Carr. identified through genome sequencing and phylogenomic analysis.</title>
        <authorList>
            <person name="An X."/>
            <person name="Gao K."/>
            <person name="Chen Z."/>
            <person name="Li J."/>
            <person name="Yang X."/>
            <person name="Yang X."/>
            <person name="Zhou J."/>
            <person name="Guo T."/>
            <person name="Zhao T."/>
            <person name="Huang S."/>
            <person name="Miao D."/>
            <person name="Khan W.U."/>
            <person name="Rao P."/>
            <person name="Ye M."/>
            <person name="Lei B."/>
            <person name="Liao W."/>
            <person name="Wang J."/>
            <person name="Ji L."/>
            <person name="Li Y."/>
            <person name="Guo B."/>
            <person name="Mustafa N.S."/>
            <person name="Li S."/>
            <person name="Yun Q."/>
            <person name="Keller S.R."/>
            <person name="Mao J."/>
            <person name="Zhang R."/>
            <person name="Strauss S.H."/>
        </authorList>
    </citation>
    <scope>NUCLEOTIDE SEQUENCE</scope>
    <source>
        <strain evidence="2">GM15</strain>
        <tissue evidence="2">Leaf</tissue>
    </source>
</reference>
<name>A0A8X8BY93_POPTO</name>
<dbReference type="PANTHER" id="PTHR33107">
    <property type="entry name" value="KUNITZ TRYPSIN INHIBITOR 2"/>
    <property type="match status" value="1"/>
</dbReference>
<sequence length="357" mass="38751">MRGKCRGLRKTENGRGKDVWLVERVSGGCLSLGDEAPDFKTSRSGSPFKFLDGGRRFPWRRRGAGKSKAGRRRWALSFPRERRLLLLFQKERLKIENGGGPGYSVGKWREDGAAGFCGSGGSYGSVLIRGRGDSGTGLRLTEEENGKSLHSSGVGEKRKKIPKGLGTGVHAEDPAAVLDFYGREVQAGTPYLIQDLSYEPGNTSNFVVGATINPICNSDVVLSYENDGLPVTFSPVTESTDGVIREGTLITVSFDAATCKMADVTPMWKIGFNSTGTGYIVTTGGVDQLNQFMITKDKNESSFYQLSYCPKSDPFCECSCVPVGATNDKYLAPKAAVVVDVRFKPELNIYGDKMVSE</sequence>
<keyword evidence="3" id="KW-1185">Reference proteome</keyword>
<dbReference type="SMART" id="SM00452">
    <property type="entry name" value="STI"/>
    <property type="match status" value="1"/>
</dbReference>
<proteinExistence type="predicted"/>
<feature type="region of interest" description="Disordered" evidence="1">
    <location>
        <begin position="137"/>
        <end position="166"/>
    </location>
</feature>
<dbReference type="Proteomes" id="UP000886885">
    <property type="component" value="Unassembled WGS sequence"/>
</dbReference>
<organism evidence="2 3">
    <name type="scientific">Populus tomentosa</name>
    <name type="common">Chinese white poplar</name>
    <dbReference type="NCBI Taxonomy" id="118781"/>
    <lineage>
        <taxon>Eukaryota</taxon>
        <taxon>Viridiplantae</taxon>
        <taxon>Streptophyta</taxon>
        <taxon>Embryophyta</taxon>
        <taxon>Tracheophyta</taxon>
        <taxon>Spermatophyta</taxon>
        <taxon>Magnoliopsida</taxon>
        <taxon>eudicotyledons</taxon>
        <taxon>Gunneridae</taxon>
        <taxon>Pentapetalae</taxon>
        <taxon>rosids</taxon>
        <taxon>fabids</taxon>
        <taxon>Malpighiales</taxon>
        <taxon>Salicaceae</taxon>
        <taxon>Saliceae</taxon>
        <taxon>Populus</taxon>
    </lineage>
</organism>
<gene>
    <name evidence="2" type="ORF">POTOM_061625</name>
</gene>
<dbReference type="EMBL" id="JAAWWB010001791">
    <property type="protein sequence ID" value="KAG6735724.1"/>
    <property type="molecule type" value="Genomic_DNA"/>
</dbReference>
<dbReference type="GO" id="GO:0004866">
    <property type="term" value="F:endopeptidase inhibitor activity"/>
    <property type="evidence" value="ECO:0007669"/>
    <property type="project" value="InterPro"/>
</dbReference>
<dbReference type="SUPFAM" id="SSF50386">
    <property type="entry name" value="STI-like"/>
    <property type="match status" value="1"/>
</dbReference>
<evidence type="ECO:0000313" key="3">
    <source>
        <dbReference type="Proteomes" id="UP000886885"/>
    </source>
</evidence>
<dbReference type="Pfam" id="PF00197">
    <property type="entry name" value="Kunitz_legume"/>
    <property type="match status" value="1"/>
</dbReference>
<evidence type="ECO:0000313" key="2">
    <source>
        <dbReference type="EMBL" id="KAG6735724.1"/>
    </source>
</evidence>